<evidence type="ECO:0000256" key="1">
    <source>
        <dbReference type="SAM" id="MobiDB-lite"/>
    </source>
</evidence>
<reference evidence="4 5" key="1">
    <citation type="submission" date="2018-09" db="EMBL/GenBank/DDBJ databases">
        <title>A high-quality reference genome of wild soybean provides a powerful tool to mine soybean genomes.</title>
        <authorList>
            <person name="Xie M."/>
            <person name="Chung C.Y.L."/>
            <person name="Li M.-W."/>
            <person name="Wong F.-L."/>
            <person name="Chan T.-F."/>
            <person name="Lam H.-M."/>
        </authorList>
    </citation>
    <scope>NUCLEOTIDE SEQUENCE [LARGE SCALE GENOMIC DNA]</scope>
    <source>
        <strain evidence="5">cv. W05</strain>
        <tissue evidence="4">Hypocotyl of etiolated seedlings</tissue>
    </source>
</reference>
<gene>
    <name evidence="4" type="ORF">D0Y65_034688</name>
</gene>
<dbReference type="PANTHER" id="PTHR35718">
    <property type="entry name" value="EXPRESSED PROTEIN"/>
    <property type="match status" value="1"/>
</dbReference>
<feature type="transmembrane region" description="Helical" evidence="2">
    <location>
        <begin position="175"/>
        <end position="195"/>
    </location>
</feature>
<feature type="transmembrane region" description="Helical" evidence="2">
    <location>
        <begin position="40"/>
        <end position="58"/>
    </location>
</feature>
<keyword evidence="2" id="KW-1133">Transmembrane helix</keyword>
<evidence type="ECO:0000256" key="2">
    <source>
        <dbReference type="SAM" id="Phobius"/>
    </source>
</evidence>
<dbReference type="Pfam" id="PF10551">
    <property type="entry name" value="MULE"/>
    <property type="match status" value="1"/>
</dbReference>
<accession>A0A445HRL8</accession>
<comment type="caution">
    <text evidence="4">The sequence shown here is derived from an EMBL/GenBank/DDBJ whole genome shotgun (WGS) entry which is preliminary data.</text>
</comment>
<proteinExistence type="predicted"/>
<feature type="region of interest" description="Disordered" evidence="1">
    <location>
        <begin position="1"/>
        <end position="25"/>
    </location>
</feature>
<protein>
    <recommendedName>
        <fullName evidence="3">MULE transposase domain-containing protein</fullName>
    </recommendedName>
</protein>
<feature type="transmembrane region" description="Helical" evidence="2">
    <location>
        <begin position="134"/>
        <end position="154"/>
    </location>
</feature>
<name>A0A445HRL8_GLYSO</name>
<dbReference type="PANTHER" id="PTHR35718:SF1">
    <property type="entry name" value="EXPRESSED PROTEIN"/>
    <property type="match status" value="1"/>
</dbReference>
<dbReference type="EMBL" id="QZWG01000012">
    <property type="protein sequence ID" value="RZB76316.1"/>
    <property type="molecule type" value="Genomic_DNA"/>
</dbReference>
<keyword evidence="2" id="KW-0472">Membrane</keyword>
<keyword evidence="2" id="KW-0812">Transmembrane</keyword>
<sequence length="639" mass="71646">MSKEQPLPQDHNTIIKASSTQPQVVHTKTRRQNKLNMNPIGFSLLSLASLALVSIVIAQERAPHGLVYENPEAFSPSAYNFFHPNERKPETKDPCAASKCSPMPLAAQVEATEIHESKASTPQGSKKQLGAGSVAGIIFGVAFVVLLALGVYHVRVTRRANMSKAKANESCASRFLFFVRHCLWFVGVAALSAAVKVKVPASSVAVVGGGKRESCGANKPHVDCSDAFKTSQMFECREDALRWARSVAHENGFVAVILRSNTNTGSRGRTTFMLIGCERSDEYKCRKKEFIRRDTETRKCGCPFKLRCKPVVGGEGWMVKLICGVHNHELAKSLVGHPYAGRLTKAEKTLIADMTKSMVKQRNILLTLKEYNANSCMTIKQIYNARSAFHSSIRGSDLEMQHLMKLLERDQYIYWHRIKDEDVVHDIFWCHPDSVKLVNACNLVFLIDNTYKTNRYRLSLLDFVGVTPTGMTFSAGFAYVEGECVNNLFDECLKKFEIACAPWPMFVDYVKETWIIPHKEKFVSAWTNKVMHLGNTTTNRVESAHSSLKRLLQNNIEDLCSVWDAMNNMITLQHTQIKASFETSTHVVGHVFQKTLYRRLLGMVSRYALNQIVAELEHVDYAGKNPSSCGYVAWSSLCL</sequence>
<evidence type="ECO:0000313" key="4">
    <source>
        <dbReference type="EMBL" id="RZB76316.1"/>
    </source>
</evidence>
<dbReference type="InterPro" id="IPR018289">
    <property type="entry name" value="MULE_transposase_dom"/>
</dbReference>
<dbReference type="Proteomes" id="UP000289340">
    <property type="component" value="Chromosome 12"/>
</dbReference>
<feature type="domain" description="MULE transposase" evidence="3">
    <location>
        <begin position="444"/>
        <end position="484"/>
    </location>
</feature>
<organism evidence="4 5">
    <name type="scientific">Glycine soja</name>
    <name type="common">Wild soybean</name>
    <dbReference type="NCBI Taxonomy" id="3848"/>
    <lineage>
        <taxon>Eukaryota</taxon>
        <taxon>Viridiplantae</taxon>
        <taxon>Streptophyta</taxon>
        <taxon>Embryophyta</taxon>
        <taxon>Tracheophyta</taxon>
        <taxon>Spermatophyta</taxon>
        <taxon>Magnoliopsida</taxon>
        <taxon>eudicotyledons</taxon>
        <taxon>Gunneridae</taxon>
        <taxon>Pentapetalae</taxon>
        <taxon>rosids</taxon>
        <taxon>fabids</taxon>
        <taxon>Fabales</taxon>
        <taxon>Fabaceae</taxon>
        <taxon>Papilionoideae</taxon>
        <taxon>50 kb inversion clade</taxon>
        <taxon>NPAAA clade</taxon>
        <taxon>indigoferoid/millettioid clade</taxon>
        <taxon>Phaseoleae</taxon>
        <taxon>Glycine</taxon>
        <taxon>Glycine subgen. Soja</taxon>
    </lineage>
</organism>
<evidence type="ECO:0000259" key="3">
    <source>
        <dbReference type="Pfam" id="PF10551"/>
    </source>
</evidence>
<keyword evidence="5" id="KW-1185">Reference proteome</keyword>
<dbReference type="AlphaFoldDB" id="A0A445HRL8"/>
<feature type="compositionally biased region" description="Polar residues" evidence="1">
    <location>
        <begin position="10"/>
        <end position="25"/>
    </location>
</feature>
<evidence type="ECO:0000313" key="5">
    <source>
        <dbReference type="Proteomes" id="UP000289340"/>
    </source>
</evidence>